<dbReference type="Gene3D" id="2.60.40.10">
    <property type="entry name" value="Immunoglobulins"/>
    <property type="match status" value="2"/>
</dbReference>
<dbReference type="InterPro" id="IPR042276">
    <property type="entry name" value="CapZ_alpha/beta_2"/>
</dbReference>
<evidence type="ECO:0000256" key="14">
    <source>
        <dbReference type="ARBA" id="ARBA00022989"/>
    </source>
</evidence>
<feature type="non-terminal residue" evidence="31">
    <location>
        <position position="1636"/>
    </location>
</feature>
<keyword evidence="20" id="KW-0009">Actin-binding</keyword>
<dbReference type="SMART" id="SM00423">
    <property type="entry name" value="PSI"/>
    <property type="match status" value="1"/>
</dbReference>
<feature type="domain" description="Protein kinase" evidence="29">
    <location>
        <begin position="1115"/>
        <end position="1368"/>
    </location>
</feature>
<dbReference type="FunFam" id="2.130.10.10:FF:000088">
    <property type="entry name" value="Hepatocyte growth factor receptor"/>
    <property type="match status" value="1"/>
</dbReference>
<dbReference type="PROSITE" id="PS00748">
    <property type="entry name" value="F_ACTIN_CAPPING_A_1"/>
    <property type="match status" value="1"/>
</dbReference>
<organism evidence="31 32">
    <name type="scientific">Atractosteus spatula</name>
    <name type="common">Alligator gar</name>
    <name type="synonym">Lepisosteus spatula</name>
    <dbReference type="NCBI Taxonomy" id="7917"/>
    <lineage>
        <taxon>Eukaryota</taxon>
        <taxon>Metazoa</taxon>
        <taxon>Chordata</taxon>
        <taxon>Craniata</taxon>
        <taxon>Vertebrata</taxon>
        <taxon>Euteleostomi</taxon>
        <taxon>Actinopterygii</taxon>
        <taxon>Neopterygii</taxon>
        <taxon>Holostei</taxon>
        <taxon>Semionotiformes</taxon>
        <taxon>Lepisosteidae</taxon>
        <taxon>Atractosteus</taxon>
    </lineage>
</organism>
<dbReference type="GO" id="GO:0008290">
    <property type="term" value="C:F-actin capping protein complex"/>
    <property type="evidence" value="ECO:0007669"/>
    <property type="project" value="InterPro"/>
</dbReference>
<dbReference type="SMART" id="SM00429">
    <property type="entry name" value="IPT"/>
    <property type="match status" value="4"/>
</dbReference>
<feature type="transmembrane region" description="Helical" evidence="27">
    <location>
        <begin position="969"/>
        <end position="992"/>
    </location>
</feature>
<comment type="caution">
    <text evidence="31">The sequence shown here is derived from an EMBL/GenBank/DDBJ whole genome shotgun (WGS) entry which is preliminary data.</text>
</comment>
<dbReference type="PRINTS" id="PR00191">
    <property type="entry name" value="FACTINCAPA"/>
</dbReference>
<keyword evidence="13" id="KW-0832">Ubl conjugation</keyword>
<dbReference type="InterPro" id="IPR011009">
    <property type="entry name" value="Kinase-like_dom_sf"/>
</dbReference>
<keyword evidence="6" id="KW-0808">Transferase</keyword>
<dbReference type="FunFam" id="2.60.40.10:FF:000400">
    <property type="entry name" value="Hepatocyte growth factor receptor"/>
    <property type="match status" value="1"/>
</dbReference>
<dbReference type="InterPro" id="IPR002189">
    <property type="entry name" value="CapZ_alpha"/>
</dbReference>
<evidence type="ECO:0000256" key="10">
    <source>
        <dbReference type="ARBA" id="ARBA00022741"/>
    </source>
</evidence>
<accession>A0A8J7TD80</accession>
<dbReference type="GO" id="GO:0007411">
    <property type="term" value="P:axon guidance"/>
    <property type="evidence" value="ECO:0007669"/>
    <property type="project" value="UniProtKB-ARBA"/>
</dbReference>
<dbReference type="FunFam" id="3.30.200.20:FF:000188">
    <property type="entry name" value="Hepatocyte growth factor receptor"/>
    <property type="match status" value="1"/>
</dbReference>
<dbReference type="InterPro" id="IPR015943">
    <property type="entry name" value="WD40/YVTN_repeat-like_dom_sf"/>
</dbReference>
<feature type="chain" id="PRO_5035210822" description="Hepatocyte growth factor receptor" evidence="28">
    <location>
        <begin position="25"/>
        <end position="1636"/>
    </location>
</feature>
<dbReference type="PANTHER" id="PTHR22625">
    <property type="entry name" value="PLEXIN"/>
    <property type="match status" value="1"/>
</dbReference>
<dbReference type="GO" id="GO:0017154">
    <property type="term" value="F:semaphorin receptor activity"/>
    <property type="evidence" value="ECO:0007669"/>
    <property type="project" value="InterPro"/>
</dbReference>
<keyword evidence="16" id="KW-0829">Tyrosine-protein kinase</keyword>
<dbReference type="InterPro" id="IPR014756">
    <property type="entry name" value="Ig_E-set"/>
</dbReference>
<dbReference type="SUPFAM" id="SSF56112">
    <property type="entry name" value="Protein kinase-like (PK-like)"/>
    <property type="match status" value="1"/>
</dbReference>
<evidence type="ECO:0000259" key="29">
    <source>
        <dbReference type="PROSITE" id="PS50011"/>
    </source>
</evidence>
<keyword evidence="14 27" id="KW-1133">Transmembrane helix</keyword>
<dbReference type="GO" id="GO:0012505">
    <property type="term" value="C:endomembrane system"/>
    <property type="evidence" value="ECO:0007669"/>
    <property type="project" value="UniProtKB-SubCell"/>
</dbReference>
<feature type="non-terminal residue" evidence="31">
    <location>
        <position position="1"/>
    </location>
</feature>
<dbReference type="SMART" id="SM00219">
    <property type="entry name" value="TyrKc"/>
    <property type="match status" value="1"/>
</dbReference>
<dbReference type="Gene3D" id="3.90.1150.210">
    <property type="entry name" value="F-actin capping protein, beta subunit"/>
    <property type="match status" value="1"/>
</dbReference>
<evidence type="ECO:0000256" key="23">
    <source>
        <dbReference type="ARBA" id="ARBA00033117"/>
    </source>
</evidence>
<reference evidence="31" key="1">
    <citation type="journal article" date="2021" name="Cell">
        <title>Tracing the genetic footprints of vertebrate landing in non-teleost ray-finned fishes.</title>
        <authorList>
            <person name="Bi X."/>
            <person name="Wang K."/>
            <person name="Yang L."/>
            <person name="Pan H."/>
            <person name="Jiang H."/>
            <person name="Wei Q."/>
            <person name="Fang M."/>
            <person name="Yu H."/>
            <person name="Zhu C."/>
            <person name="Cai Y."/>
            <person name="He Y."/>
            <person name="Gan X."/>
            <person name="Zeng H."/>
            <person name="Yu D."/>
            <person name="Zhu Y."/>
            <person name="Jiang H."/>
            <person name="Qiu Q."/>
            <person name="Yang H."/>
            <person name="Zhang Y.E."/>
            <person name="Wang W."/>
            <person name="Zhu M."/>
            <person name="He S."/>
            <person name="Zhang G."/>
        </authorList>
    </citation>
    <scope>NUCLEOTIDE SEQUENCE</scope>
    <source>
        <strain evidence="31">Allg_001</strain>
    </source>
</reference>
<keyword evidence="9" id="KW-0677">Repeat</keyword>
<evidence type="ECO:0000256" key="18">
    <source>
        <dbReference type="ARBA" id="ARBA00023170"/>
    </source>
</evidence>
<comment type="subcellular location">
    <subcellularLocation>
        <location evidence="1">Endomembrane system</location>
    </subcellularLocation>
    <subcellularLocation>
        <location evidence="2">Membrane</location>
        <topology evidence="2">Single-pass type I membrane protein</topology>
    </subcellularLocation>
</comment>
<dbReference type="GO" id="GO:0004713">
    <property type="term" value="F:protein tyrosine kinase activity"/>
    <property type="evidence" value="ECO:0007669"/>
    <property type="project" value="UniProtKB-KW"/>
</dbReference>
<evidence type="ECO:0000256" key="21">
    <source>
        <dbReference type="ARBA" id="ARBA00030820"/>
    </source>
</evidence>
<evidence type="ECO:0000256" key="11">
    <source>
        <dbReference type="ARBA" id="ARBA00022777"/>
    </source>
</evidence>
<dbReference type="GO" id="GO:0051016">
    <property type="term" value="P:barbed-end actin filament capping"/>
    <property type="evidence" value="ECO:0007669"/>
    <property type="project" value="InterPro"/>
</dbReference>
<dbReference type="FunFam" id="3.30.1680.10:FF:000006">
    <property type="entry name" value="Macrophage-stimulating 1 receptor b"/>
    <property type="match status" value="1"/>
</dbReference>
<dbReference type="GO" id="GO:0005524">
    <property type="term" value="F:ATP binding"/>
    <property type="evidence" value="ECO:0007669"/>
    <property type="project" value="UniProtKB-KW"/>
</dbReference>
<dbReference type="SUPFAM" id="SSF103575">
    <property type="entry name" value="Plexin repeat"/>
    <property type="match status" value="1"/>
</dbReference>
<gene>
    <name evidence="31" type="primary">Met</name>
    <name evidence="31" type="ORF">GTO95_0005314</name>
</gene>
<dbReference type="Gene3D" id="3.30.1680.10">
    <property type="entry name" value="ligand-binding face of the semaphorins, domain 2"/>
    <property type="match status" value="1"/>
</dbReference>
<keyword evidence="32" id="KW-1185">Reference proteome</keyword>
<dbReference type="Proteomes" id="UP000736164">
    <property type="component" value="Unassembled WGS sequence"/>
</dbReference>
<feature type="domain" description="Sema" evidence="30">
    <location>
        <begin position="27"/>
        <end position="514"/>
    </location>
</feature>
<keyword evidence="18" id="KW-0675">Receptor</keyword>
<protein>
    <recommendedName>
        <fullName evidence="5">Hepatocyte growth factor receptor</fullName>
    </recommendedName>
    <alternativeName>
        <fullName evidence="24">HGF/SF receptor</fullName>
    </alternativeName>
    <alternativeName>
        <fullName evidence="23">Proto-oncogene c-Met</fullName>
    </alternativeName>
    <alternativeName>
        <fullName evidence="21">Scatter factor receptor</fullName>
    </alternativeName>
    <alternativeName>
        <fullName evidence="22">Tyrosine-protein kinase Met</fullName>
    </alternativeName>
</protein>
<evidence type="ECO:0000256" key="27">
    <source>
        <dbReference type="SAM" id="Phobius"/>
    </source>
</evidence>
<dbReference type="Gene3D" id="1.10.510.10">
    <property type="entry name" value="Transferase(Phosphotransferase) domain 1"/>
    <property type="match status" value="1"/>
</dbReference>
<evidence type="ECO:0000256" key="2">
    <source>
        <dbReference type="ARBA" id="ARBA00004479"/>
    </source>
</evidence>
<dbReference type="InterPro" id="IPR017865">
    <property type="entry name" value="F-actin_cap_asu_CS"/>
</dbReference>
<keyword evidence="17" id="KW-1015">Disulfide bond</keyword>
<evidence type="ECO:0000256" key="19">
    <source>
        <dbReference type="ARBA" id="ARBA00023180"/>
    </source>
</evidence>
<dbReference type="FunFam" id="3.90.1150.210:FF:000002">
    <property type="entry name" value="F-actin-capping protein subunit alpha"/>
    <property type="match status" value="1"/>
</dbReference>
<keyword evidence="12" id="KW-0067">ATP-binding</keyword>
<dbReference type="Pfam" id="PF07714">
    <property type="entry name" value="PK_Tyr_Ser-Thr"/>
    <property type="match status" value="1"/>
</dbReference>
<dbReference type="InterPro" id="IPR001627">
    <property type="entry name" value="Semap_dom"/>
</dbReference>
<dbReference type="SMART" id="SM00630">
    <property type="entry name" value="Sema"/>
    <property type="match status" value="1"/>
</dbReference>
<evidence type="ECO:0000256" key="3">
    <source>
        <dbReference type="ARBA" id="ARBA00010297"/>
    </source>
</evidence>
<evidence type="ECO:0000256" key="26">
    <source>
        <dbReference type="SAM" id="Coils"/>
    </source>
</evidence>
<keyword evidence="7 27" id="KW-0812">Transmembrane</keyword>
<dbReference type="Pfam" id="PF01437">
    <property type="entry name" value="PSI"/>
    <property type="match status" value="1"/>
</dbReference>
<dbReference type="InterPro" id="IPR037282">
    <property type="entry name" value="CapZ_alpha/beta"/>
</dbReference>
<comment type="similarity">
    <text evidence="4">Belongs to the F-actin-capping protein alpha subunit family.</text>
</comment>
<dbReference type="SUPFAM" id="SSF101912">
    <property type="entry name" value="Sema domain"/>
    <property type="match status" value="1"/>
</dbReference>
<evidence type="ECO:0000256" key="1">
    <source>
        <dbReference type="ARBA" id="ARBA00004308"/>
    </source>
</evidence>
<keyword evidence="15 27" id="KW-0472">Membrane</keyword>
<feature type="signal peptide" evidence="28">
    <location>
        <begin position="1"/>
        <end position="24"/>
    </location>
</feature>
<evidence type="ECO:0000256" key="25">
    <source>
        <dbReference type="PROSITE-ProRule" id="PRU00352"/>
    </source>
</evidence>
<dbReference type="Pfam" id="PF01833">
    <property type="entry name" value="TIG"/>
    <property type="match status" value="2"/>
</dbReference>
<dbReference type="PANTHER" id="PTHR22625:SF61">
    <property type="entry name" value="HEPATOCYTE GROWTH FACTOR RECEPTOR"/>
    <property type="match status" value="1"/>
</dbReference>
<dbReference type="GO" id="GO:0002116">
    <property type="term" value="C:semaphorin receptor complex"/>
    <property type="evidence" value="ECO:0007669"/>
    <property type="project" value="TreeGrafter"/>
</dbReference>
<dbReference type="PROSITE" id="PS00109">
    <property type="entry name" value="PROTEIN_KINASE_TYR"/>
    <property type="match status" value="1"/>
</dbReference>
<dbReference type="InterPro" id="IPR000719">
    <property type="entry name" value="Prot_kinase_dom"/>
</dbReference>
<dbReference type="InterPro" id="IPR036352">
    <property type="entry name" value="Semap_dom_sf"/>
</dbReference>
<evidence type="ECO:0000256" key="9">
    <source>
        <dbReference type="ARBA" id="ARBA00022737"/>
    </source>
</evidence>
<dbReference type="InterPro" id="IPR002909">
    <property type="entry name" value="IPT_dom"/>
</dbReference>
<evidence type="ECO:0000256" key="16">
    <source>
        <dbReference type="ARBA" id="ARBA00023137"/>
    </source>
</evidence>
<dbReference type="SUPFAM" id="SSF81296">
    <property type="entry name" value="E set domains"/>
    <property type="match status" value="2"/>
</dbReference>
<name>A0A8J7TD80_ATRSP</name>
<dbReference type="InterPro" id="IPR013783">
    <property type="entry name" value="Ig-like_fold"/>
</dbReference>
<keyword evidence="26" id="KW-0175">Coiled coil</keyword>
<dbReference type="GO" id="GO:0050793">
    <property type="term" value="P:regulation of developmental process"/>
    <property type="evidence" value="ECO:0007669"/>
    <property type="project" value="UniProtKB-ARBA"/>
</dbReference>
<dbReference type="GO" id="GO:0030334">
    <property type="term" value="P:regulation of cell migration"/>
    <property type="evidence" value="ECO:0007669"/>
    <property type="project" value="TreeGrafter"/>
</dbReference>
<dbReference type="Pfam" id="PF01403">
    <property type="entry name" value="Sema"/>
    <property type="match status" value="1"/>
</dbReference>
<sequence length="1636" mass="183063">MKTDLSRAAFIFLIFWDRVVQTQGECEEVLRNSEVNLTVKYDLPSFVADTFIQNLVVFKGHVYLGAVNKIHMLTEDLQKLSEYKTGPVRESKDCQPCRDCKDKANSTVSVLKDNINIALLVETYYDDELFSCGTVSNGICQRHVLADDLPDLNSDVQCMFSPKTNGGQHGCPDCIVSPSGTQVLNVQSNGIVIFFVGNTATPSFPRQPLQHSISVRRMKETQDGFSFFSDQSYMDIIPELRDGYPIKYVHAFTSGPYAYFLTVQKESASSQSFHTRIVRICSSDTELRRYVEMPLECILTEKRRKRSTRTETFNVLQAAYVAKPGEALAEEMGLSMDEDVLFAVFARSKPDSPEPTNKSAVCAVPIKALNRFINGEIRKCYTKQLYHFKGSHEKQCYNVSLPDDTSGCGKHGEGYQLEVTTTMQRLDLFFGQFSNVLLTSIAVFTRGEFTLANLGTSEGRVIQVVISRSGQRTPHVNFQLDTLPVSPEVAVVSAEKPDGFSLLITGNKITKVPLWGPGCDHFLSCSSCLLAPVFMSCGWCQDRCSRAHQCSPGLWTQETCPPAISKISPLSAPLGGGTKLTICGRDFGFNKSEKFDSRKIAIDVGGSPCKLDTRGSNSNKLVCSLGEAKSSRNNVDIEVHSGNHAAKVKGFSYVNPVINEIFPVAGPKSGGTILSLKGAFLDSGNTRQITVGNSVCALERFSFLLSMSETLLKCKTPPQTATSQFPVKLKIDSTLLEAPSYTYNEDPFISNIQPSRSFIRALVDILRAQGLLGFAVNKTEPKQCLLMPVCNRSGGSTVSAHGVYLHSAHSLRMVIVPPQEGKEFQVACTQGEDKHVIYCTTPSLKDLKLLPPVVTKVSFIFDGFATRQFDLLYVEDPKFEEFEKPKITSRGNKNILEIKVPQLDKVAVQGEVLKVSNRSCENIHLLGNTIVCTVPMELQAGNNELEVEWKQAMSSVVLGKVMLAQEQDYTGLIGGVTSVSILLLVVLGLFMWMRKKKHIEDLDEGMVWYNGRSHTPHLEMLANARSVSPTNEMVSHESVDYRTTLLEDQSQTLSQTESCRLPSYPHSDMSPILSSGETDLATPLLPSSVHIDISSLNPELLKEVQHVVIARDDLLLHLNEVIGRHFGCVFHGTLLDKEGLKLHCAVKSLNRITDIEEVSQFLKEGIIMKDFSHPNVLSLLGICLPSEGSPLVVLPYMKHGDLRNFIRDESHNPTVKDLMGFGLQIAKGMEYLASKKFVHRDLAARNCMLDENYTVKVADFGLARDVYDKEYYSVHNKSGVKLPVKWMALESLQTHKFTTKSDVWSFGVLLWELMTRGAPPYSDINSFDITVFLLQGRRLLQPEFCPDSLRRAPCARSPAPYAVREPRVGILPSDDVRVSFSEPSCRKERWRIMRSSYLMRRSAFAQYNVDQFTPVKIDGYDDQVLITEHGDLGNGRILDPKNKISFKFDHLRKEASDPRSHDVDNAVESWRSAVDSAVRAYVKEHYPNGMCTVYGKTIDGHQTIIVCIECHQFQPKNFWNGRWRSEWKFTVTPSTTQVVGIMKIQVHYYEDGNVQLVSHKDVQESMSLSNESQTAKEFVKIMEAAENEYQTAINENYQTMSDTTFKALRRQLPVTRTKIDWNKILSYKIGKEMQNA</sequence>
<evidence type="ECO:0000256" key="24">
    <source>
        <dbReference type="ARBA" id="ARBA00033136"/>
    </source>
</evidence>
<keyword evidence="11" id="KW-0418">Kinase</keyword>
<evidence type="ECO:0000256" key="13">
    <source>
        <dbReference type="ARBA" id="ARBA00022843"/>
    </source>
</evidence>
<evidence type="ECO:0000256" key="15">
    <source>
        <dbReference type="ARBA" id="ARBA00023136"/>
    </source>
</evidence>
<dbReference type="Gene3D" id="3.30.200.20">
    <property type="entry name" value="Phosphorylase Kinase, domain 1"/>
    <property type="match status" value="1"/>
</dbReference>
<evidence type="ECO:0000256" key="8">
    <source>
        <dbReference type="ARBA" id="ARBA00022729"/>
    </source>
</evidence>
<evidence type="ECO:0000256" key="6">
    <source>
        <dbReference type="ARBA" id="ARBA00022679"/>
    </source>
</evidence>
<evidence type="ECO:0000256" key="7">
    <source>
        <dbReference type="ARBA" id="ARBA00022692"/>
    </source>
</evidence>
<keyword evidence="19" id="KW-0325">Glycoprotein</keyword>
<evidence type="ECO:0000256" key="5">
    <source>
        <dbReference type="ARBA" id="ARBA00019839"/>
    </source>
</evidence>
<dbReference type="InterPro" id="IPR008266">
    <property type="entry name" value="Tyr_kinase_AS"/>
</dbReference>
<dbReference type="PROSITE" id="PS00749">
    <property type="entry name" value="F_ACTIN_CAPPING_A_2"/>
    <property type="match status" value="1"/>
</dbReference>
<evidence type="ECO:0000313" key="32">
    <source>
        <dbReference type="Proteomes" id="UP000736164"/>
    </source>
</evidence>
<dbReference type="Pfam" id="PF01267">
    <property type="entry name" value="F-actin_cap_A"/>
    <property type="match status" value="1"/>
</dbReference>
<evidence type="ECO:0000259" key="30">
    <source>
        <dbReference type="PROSITE" id="PS51004"/>
    </source>
</evidence>
<dbReference type="Gene3D" id="2.130.10.10">
    <property type="entry name" value="YVTN repeat-like/Quinoprotein amine dehydrogenase"/>
    <property type="match status" value="1"/>
</dbReference>
<dbReference type="GO" id="GO:0005886">
    <property type="term" value="C:plasma membrane"/>
    <property type="evidence" value="ECO:0007669"/>
    <property type="project" value="TreeGrafter"/>
</dbReference>
<evidence type="ECO:0000313" key="31">
    <source>
        <dbReference type="EMBL" id="MBN3319219.1"/>
    </source>
</evidence>
<evidence type="ECO:0000256" key="4">
    <source>
        <dbReference type="ARBA" id="ARBA00010479"/>
    </source>
</evidence>
<dbReference type="GO" id="GO:0003779">
    <property type="term" value="F:actin binding"/>
    <property type="evidence" value="ECO:0007669"/>
    <property type="project" value="UniProtKB-KW"/>
</dbReference>
<dbReference type="InterPro" id="IPR001245">
    <property type="entry name" value="Ser-Thr/Tyr_kinase_cat_dom"/>
</dbReference>
<dbReference type="InterPro" id="IPR002165">
    <property type="entry name" value="Plexin_repeat"/>
</dbReference>
<dbReference type="FunFam" id="2.60.40.10:FF:000213">
    <property type="entry name" value="Hepatocyte growth factor receptor"/>
    <property type="match status" value="1"/>
</dbReference>
<dbReference type="SUPFAM" id="SSF90096">
    <property type="entry name" value="Subunits of heterodimeric actin filament capping protein Capz"/>
    <property type="match status" value="1"/>
</dbReference>
<dbReference type="Gene3D" id="3.30.1140.60">
    <property type="entry name" value="F-actin capping protein, alpha subunit"/>
    <property type="match status" value="1"/>
</dbReference>
<comment type="similarity">
    <text evidence="3">Belongs to the plexin family.</text>
</comment>
<evidence type="ECO:0000256" key="22">
    <source>
        <dbReference type="ARBA" id="ARBA00033031"/>
    </source>
</evidence>
<feature type="coiled-coil region" evidence="26">
    <location>
        <begin position="1568"/>
        <end position="1595"/>
    </location>
</feature>
<proteinExistence type="inferred from homology"/>
<evidence type="ECO:0000256" key="12">
    <source>
        <dbReference type="ARBA" id="ARBA00022840"/>
    </source>
</evidence>
<evidence type="ECO:0000256" key="28">
    <source>
        <dbReference type="SAM" id="SignalP"/>
    </source>
</evidence>
<dbReference type="InterPro" id="IPR042489">
    <property type="entry name" value="CapZ_alpha_1"/>
</dbReference>
<dbReference type="EMBL" id="JAAWVO010043523">
    <property type="protein sequence ID" value="MBN3319219.1"/>
    <property type="molecule type" value="Genomic_DNA"/>
</dbReference>
<dbReference type="InterPro" id="IPR020635">
    <property type="entry name" value="Tyr_kinase_cat_dom"/>
</dbReference>
<comment type="caution">
    <text evidence="25">Lacks conserved residue(s) required for the propagation of feature annotation.</text>
</comment>
<keyword evidence="10" id="KW-0547">Nucleotide-binding</keyword>
<evidence type="ECO:0000256" key="20">
    <source>
        <dbReference type="ARBA" id="ARBA00023203"/>
    </source>
</evidence>
<evidence type="ECO:0000256" key="17">
    <source>
        <dbReference type="ARBA" id="ARBA00023157"/>
    </source>
</evidence>
<dbReference type="PROSITE" id="PS51004">
    <property type="entry name" value="SEMA"/>
    <property type="match status" value="1"/>
</dbReference>
<dbReference type="PRINTS" id="PR00109">
    <property type="entry name" value="TYRKINASE"/>
</dbReference>
<dbReference type="PROSITE" id="PS50011">
    <property type="entry name" value="PROTEIN_KINASE_DOM"/>
    <property type="match status" value="1"/>
</dbReference>
<dbReference type="InterPro" id="IPR031148">
    <property type="entry name" value="Plexin"/>
</dbReference>
<dbReference type="InterPro" id="IPR016201">
    <property type="entry name" value="PSI"/>
</dbReference>
<keyword evidence="8 28" id="KW-0732">Signal</keyword>
<dbReference type="FunFam" id="1.10.510.10:FF:001512">
    <property type="entry name" value="Receptor tyrosine-protein kinase erbB-2"/>
    <property type="match status" value="1"/>
</dbReference>